<dbReference type="RefSeq" id="WP_281463496.1">
    <property type="nucleotide sequence ID" value="NZ_JASBAN010000002.1"/>
</dbReference>
<keyword evidence="2" id="KW-1185">Reference proteome</keyword>
<evidence type="ECO:0000313" key="2">
    <source>
        <dbReference type="Proteomes" id="UP001431775"/>
    </source>
</evidence>
<dbReference type="Proteomes" id="UP001431775">
    <property type="component" value="Unassembled WGS sequence"/>
</dbReference>
<gene>
    <name evidence="1" type="ORF">QJV33_11280</name>
</gene>
<sequence>MSEIINNEGISTQEWIMENVNSLPYDAVSLGQFISYFQSSFLLSKKDLIHYVRLTIYELLNYGAKPVIGAGILEKISPYDWILQEQYGSTKEEIANNIIKEWLLQEDPAPNLWEVWFYIPNEYCFNPDYYQVNKDGVCLATWIKEFIEKQRKYCISLSEIITELQNNFDLSQYQLDYFVRMIIERLYYQGSRPVVKAVSSLSGQYQWVLQIQYGLSASSVGFRIVKKWQENRKSNFEIEQIYFYIPDQNCFIPDGYKEEIDDWKFVIF</sequence>
<comment type="caution">
    <text evidence="1">The sequence shown here is derived from an EMBL/GenBank/DDBJ whole genome shotgun (WGS) entry which is preliminary data.</text>
</comment>
<dbReference type="EMBL" id="JASBAN010000002">
    <property type="protein sequence ID" value="MDI2113850.1"/>
    <property type="molecule type" value="Genomic_DNA"/>
</dbReference>
<proteinExistence type="predicted"/>
<evidence type="ECO:0000313" key="1">
    <source>
        <dbReference type="EMBL" id="MDI2113850.1"/>
    </source>
</evidence>
<accession>A0ABT6QBY3</accession>
<reference evidence="1" key="1">
    <citation type="submission" date="2023-05" db="EMBL/GenBank/DDBJ databases">
        <title>Whole genome sequence of Commensalibacter sp.</title>
        <authorList>
            <person name="Charoenyingcharoen P."/>
            <person name="Yukphan P."/>
        </authorList>
    </citation>
    <scope>NUCLEOTIDE SEQUENCE</scope>
    <source>
        <strain evidence="1">TBRC 10068</strain>
    </source>
</reference>
<organism evidence="1 2">
    <name type="scientific">Commensalibacter nepenthis</name>
    <dbReference type="NCBI Taxonomy" id="3043872"/>
    <lineage>
        <taxon>Bacteria</taxon>
        <taxon>Pseudomonadati</taxon>
        <taxon>Pseudomonadota</taxon>
        <taxon>Alphaproteobacteria</taxon>
        <taxon>Acetobacterales</taxon>
        <taxon>Acetobacteraceae</taxon>
    </lineage>
</organism>
<protein>
    <submittedName>
        <fullName evidence="1">Uncharacterized protein</fullName>
    </submittedName>
</protein>
<name>A0ABT6QBY3_9PROT</name>